<evidence type="ECO:0000313" key="3">
    <source>
        <dbReference type="Proteomes" id="UP001597601"/>
    </source>
</evidence>
<gene>
    <name evidence="2" type="ORF">ACFSYC_04280</name>
</gene>
<dbReference type="RefSeq" id="WP_377123885.1">
    <property type="nucleotide sequence ID" value="NZ_JBHUON010000003.1"/>
</dbReference>
<name>A0ABW5XP12_9SPHI</name>
<organism evidence="2 3">
    <name type="scientific">Mucilaginibacter antarcticus</name>
    <dbReference type="NCBI Taxonomy" id="1855725"/>
    <lineage>
        <taxon>Bacteria</taxon>
        <taxon>Pseudomonadati</taxon>
        <taxon>Bacteroidota</taxon>
        <taxon>Sphingobacteriia</taxon>
        <taxon>Sphingobacteriales</taxon>
        <taxon>Sphingobacteriaceae</taxon>
        <taxon>Mucilaginibacter</taxon>
    </lineage>
</organism>
<dbReference type="EMBL" id="JBHUON010000003">
    <property type="protein sequence ID" value="MFD2863897.1"/>
    <property type="molecule type" value="Genomic_DNA"/>
</dbReference>
<accession>A0ABW5XP12</accession>
<feature type="signal peptide" evidence="1">
    <location>
        <begin position="1"/>
        <end position="22"/>
    </location>
</feature>
<dbReference type="Proteomes" id="UP001597601">
    <property type="component" value="Unassembled WGS sequence"/>
</dbReference>
<dbReference type="Gene3D" id="2.60.40.1930">
    <property type="match status" value="1"/>
</dbReference>
<protein>
    <submittedName>
        <fullName evidence="2">Carboxypeptidase regulatory-like domain-containing protein</fullName>
    </submittedName>
</protein>
<proteinExistence type="predicted"/>
<keyword evidence="3" id="KW-1185">Reference proteome</keyword>
<reference evidence="3" key="1">
    <citation type="journal article" date="2019" name="Int. J. Syst. Evol. Microbiol.">
        <title>The Global Catalogue of Microorganisms (GCM) 10K type strain sequencing project: providing services to taxonomists for standard genome sequencing and annotation.</title>
        <authorList>
            <consortium name="The Broad Institute Genomics Platform"/>
            <consortium name="The Broad Institute Genome Sequencing Center for Infectious Disease"/>
            <person name="Wu L."/>
            <person name="Ma J."/>
        </authorList>
    </citation>
    <scope>NUCLEOTIDE SEQUENCE [LARGE SCALE GENOMIC DNA]</scope>
    <source>
        <strain evidence="3">KCTC 52232</strain>
    </source>
</reference>
<evidence type="ECO:0000313" key="2">
    <source>
        <dbReference type="EMBL" id="MFD2863897.1"/>
    </source>
</evidence>
<evidence type="ECO:0000256" key="1">
    <source>
        <dbReference type="SAM" id="SignalP"/>
    </source>
</evidence>
<keyword evidence="1" id="KW-0732">Signal</keyword>
<sequence>MNFRKFVAVLSILFLICLSASAQTDTVGVKSIVDKTIKYNADFPLEKVYVHFDKPYYAAGDTIWFKAYVTSDMLATEDMTKNKHLPSQISKIVYVDILTAKDSVIQILKLPVTDGVAAGDILLPKNVYKQGNYHVRAYTNWMRNFDPEYFFNKTIPIGTLVDRTVFSTITLAGKFNEDKIKVDAIIHYYTADGRDYAGRKVSWKVQNSEFEDNLSKGKGTTDSRGNLAVSFNTSKTAALSTAMLITGIEINNNTTVNSYPLKNVAAPIDVQFFPEGGDMITGIKTKVAFKAIKGDGMGTDFKGTVTDNGGATVATIATQHLGMGFFEFTPATGKTYKANLTFPDGTQNTYDLPQVKDVGMTLSVNNTDPEKITLTFAANDAFIQAGKNKTIAIVGKSGQLVCYAGQVPLLSKLYTATIPKAKFPSGVAQFTIFASNGDVLAERLAFIQRKDQLQLTLSTPKTSYTGRDLVPFTVGAKTPANQPALANLSVTVIDDRKVPFDENSEVTILTHQLLTADLKGYVEQPNYYFNKPSAATAADLDILMLTQGYRRFVYKDILANKAPIVKYLPEEGIEVSGSLRTATGMAVPRGTINFYIKNMKISSVVNTDANGEFKIPKLFFPDSVKAVVNARGSNNANNLMIMLSNPQPQAATPSFTTAAELVNIDTALNAYLQNDKKIAQNSRVIKEVVIKEVKIEKKASHQDYPNLVGLSMMADHTLDGSALKGCPNIFACIRSMMPGVIENQNMLYLAREYNSGRHIPMSIYMDGAVIDYTDLLTVLPDNIDQVEVFNTEGLSGINRVNNTSGVLVVTSKKRVKGKLDKELLAELLTPQYSARNFTPKGYYMARSFYSPRYDAAKTGSFGGDLRTTIYWNPKVITDKATGAATFDVTNADGTGTYRAIIEGIDTDGNIGRTMYRYTVK</sequence>
<feature type="chain" id="PRO_5045340507" evidence="1">
    <location>
        <begin position="23"/>
        <end position="920"/>
    </location>
</feature>
<comment type="caution">
    <text evidence="2">The sequence shown here is derived from an EMBL/GenBank/DDBJ whole genome shotgun (WGS) entry which is preliminary data.</text>
</comment>